<protein>
    <submittedName>
        <fullName evidence="3">Uncharacterized protein</fullName>
    </submittedName>
</protein>
<evidence type="ECO:0000313" key="4">
    <source>
        <dbReference type="Proteomes" id="UP000327468"/>
    </source>
</evidence>
<dbReference type="Proteomes" id="UP000327468">
    <property type="component" value="Chromosome 25"/>
</dbReference>
<keyword evidence="2" id="KW-0472">Membrane</keyword>
<feature type="transmembrane region" description="Helical" evidence="2">
    <location>
        <begin position="26"/>
        <end position="49"/>
    </location>
</feature>
<comment type="caution">
    <text evidence="3">The sequence shown here is derived from an EMBL/GenBank/DDBJ whole genome shotgun (WGS) entry which is preliminary data.</text>
</comment>
<proteinExistence type="predicted"/>
<evidence type="ECO:0000256" key="1">
    <source>
        <dbReference type="SAM" id="MobiDB-lite"/>
    </source>
</evidence>
<gene>
    <name evidence="3" type="ORF">PHYPO_G00148810</name>
</gene>
<evidence type="ECO:0000256" key="2">
    <source>
        <dbReference type="SAM" id="Phobius"/>
    </source>
</evidence>
<dbReference type="EMBL" id="VFJC01000026">
    <property type="protein sequence ID" value="KAB5526186.1"/>
    <property type="molecule type" value="Genomic_DNA"/>
</dbReference>
<name>A0A5N5K5J4_PANHP</name>
<accession>A0A5N5K5J4</accession>
<feature type="region of interest" description="Disordered" evidence="1">
    <location>
        <begin position="54"/>
        <end position="110"/>
    </location>
</feature>
<organism evidence="3 4">
    <name type="scientific">Pangasianodon hypophthalmus</name>
    <name type="common">Striped catfish</name>
    <name type="synonym">Helicophagus hypophthalmus</name>
    <dbReference type="NCBI Taxonomy" id="310915"/>
    <lineage>
        <taxon>Eukaryota</taxon>
        <taxon>Metazoa</taxon>
        <taxon>Chordata</taxon>
        <taxon>Craniata</taxon>
        <taxon>Vertebrata</taxon>
        <taxon>Euteleostomi</taxon>
        <taxon>Actinopterygii</taxon>
        <taxon>Neopterygii</taxon>
        <taxon>Teleostei</taxon>
        <taxon>Ostariophysi</taxon>
        <taxon>Siluriformes</taxon>
        <taxon>Pangasiidae</taxon>
        <taxon>Pangasianodon</taxon>
    </lineage>
</organism>
<sequence>MFPENQTCKLEQHQNQESIVHEESSLMPILIISGIMNCALVVALTVFTVRHCRRPPKTQAQPPDPGLQPHQDNTGPVYAEVQHTTKNRPIRTTNTNTTYALLKPRTPDPE</sequence>
<dbReference type="AlphaFoldDB" id="A0A5N5K5J4"/>
<evidence type="ECO:0000313" key="3">
    <source>
        <dbReference type="EMBL" id="KAB5526186.1"/>
    </source>
</evidence>
<keyword evidence="2" id="KW-1133">Transmembrane helix</keyword>
<keyword evidence="4" id="KW-1185">Reference proteome</keyword>
<reference evidence="3 4" key="1">
    <citation type="submission" date="2019-06" db="EMBL/GenBank/DDBJ databases">
        <title>A chromosome-scale genome assembly of the striped catfish, Pangasianodon hypophthalmus.</title>
        <authorList>
            <person name="Wen M."/>
            <person name="Zahm M."/>
            <person name="Roques C."/>
            <person name="Cabau C."/>
            <person name="Klopp C."/>
            <person name="Donnadieu C."/>
            <person name="Jouanno E."/>
            <person name="Avarre J.-C."/>
            <person name="Campet M."/>
            <person name="Ha T.T.T."/>
            <person name="Dugue R."/>
            <person name="Lampietro C."/>
            <person name="Louis A."/>
            <person name="Herpin A."/>
            <person name="Echchiki A."/>
            <person name="Berthelot C."/>
            <person name="Parey E."/>
            <person name="Roest-Crollius H."/>
            <person name="Braasch I."/>
            <person name="Postlethwait J."/>
            <person name="Bobe J."/>
            <person name="Montfort J."/>
            <person name="Bouchez O."/>
            <person name="Begum T."/>
            <person name="Schartl M."/>
            <person name="Guiguen Y."/>
        </authorList>
    </citation>
    <scope>NUCLEOTIDE SEQUENCE [LARGE SCALE GENOMIC DNA]</scope>
    <source>
        <strain evidence="3 4">Indonesia</strain>
        <tissue evidence="3">Blood</tissue>
    </source>
</reference>
<keyword evidence="2" id="KW-0812">Transmembrane</keyword>